<keyword evidence="2" id="KW-0663">Pyridoxal phosphate</keyword>
<evidence type="ECO:0000259" key="6">
    <source>
        <dbReference type="PROSITE" id="PS50949"/>
    </source>
</evidence>
<dbReference type="PANTHER" id="PTHR46577">
    <property type="entry name" value="HTH-TYPE TRANSCRIPTIONAL REGULATORY PROTEIN GABR"/>
    <property type="match status" value="1"/>
</dbReference>
<reference evidence="8" key="1">
    <citation type="journal article" date="2019" name="Int. J. Syst. Evol. Microbiol.">
        <title>The Global Catalogue of Microorganisms (GCM) 10K type strain sequencing project: providing services to taxonomists for standard genome sequencing and annotation.</title>
        <authorList>
            <consortium name="The Broad Institute Genomics Platform"/>
            <consortium name="The Broad Institute Genome Sequencing Center for Infectious Disease"/>
            <person name="Wu L."/>
            <person name="Ma J."/>
        </authorList>
    </citation>
    <scope>NUCLEOTIDE SEQUENCE [LARGE SCALE GENOMIC DNA]</scope>
    <source>
        <strain evidence="8">KCTC 62164</strain>
    </source>
</reference>
<evidence type="ECO:0000256" key="5">
    <source>
        <dbReference type="ARBA" id="ARBA00023163"/>
    </source>
</evidence>
<accession>A0ABV7D167</accession>
<keyword evidence="3" id="KW-0805">Transcription regulation</keyword>
<comment type="caution">
    <text evidence="7">The sequence shown here is derived from an EMBL/GenBank/DDBJ whole genome shotgun (WGS) entry which is preliminary data.</text>
</comment>
<keyword evidence="5" id="KW-0804">Transcription</keyword>
<evidence type="ECO:0000313" key="8">
    <source>
        <dbReference type="Proteomes" id="UP001595444"/>
    </source>
</evidence>
<dbReference type="Gene3D" id="1.10.10.10">
    <property type="entry name" value="Winged helix-like DNA-binding domain superfamily/Winged helix DNA-binding domain"/>
    <property type="match status" value="1"/>
</dbReference>
<dbReference type="InterPro" id="IPR015424">
    <property type="entry name" value="PyrdxlP-dep_Trfase"/>
</dbReference>
<comment type="similarity">
    <text evidence="1">In the C-terminal section; belongs to the class-I pyridoxal-phosphate-dependent aminotransferase family.</text>
</comment>
<dbReference type="InterPro" id="IPR051446">
    <property type="entry name" value="HTH_trans_reg/aminotransferase"/>
</dbReference>
<dbReference type="InterPro" id="IPR036390">
    <property type="entry name" value="WH_DNA-bd_sf"/>
</dbReference>
<dbReference type="CDD" id="cd00609">
    <property type="entry name" value="AAT_like"/>
    <property type="match status" value="1"/>
</dbReference>
<dbReference type="InterPro" id="IPR004839">
    <property type="entry name" value="Aminotransferase_I/II_large"/>
</dbReference>
<dbReference type="InterPro" id="IPR036388">
    <property type="entry name" value="WH-like_DNA-bd_sf"/>
</dbReference>
<dbReference type="SUPFAM" id="SSF46785">
    <property type="entry name" value="Winged helix' DNA-binding domain"/>
    <property type="match status" value="1"/>
</dbReference>
<proteinExistence type="inferred from homology"/>
<dbReference type="SUPFAM" id="SSF53383">
    <property type="entry name" value="PLP-dependent transferases"/>
    <property type="match status" value="1"/>
</dbReference>
<dbReference type="SMART" id="SM00345">
    <property type="entry name" value="HTH_GNTR"/>
    <property type="match status" value="1"/>
</dbReference>
<dbReference type="Gene3D" id="3.40.640.10">
    <property type="entry name" value="Type I PLP-dependent aspartate aminotransferase-like (Major domain)"/>
    <property type="match status" value="1"/>
</dbReference>
<dbReference type="InterPro" id="IPR000524">
    <property type="entry name" value="Tscrpt_reg_HTH_GntR"/>
</dbReference>
<dbReference type="PANTHER" id="PTHR46577:SF1">
    <property type="entry name" value="HTH-TYPE TRANSCRIPTIONAL REGULATORY PROTEIN GABR"/>
    <property type="match status" value="1"/>
</dbReference>
<evidence type="ECO:0000256" key="3">
    <source>
        <dbReference type="ARBA" id="ARBA00023015"/>
    </source>
</evidence>
<evidence type="ECO:0000256" key="2">
    <source>
        <dbReference type="ARBA" id="ARBA00022898"/>
    </source>
</evidence>
<evidence type="ECO:0000313" key="7">
    <source>
        <dbReference type="EMBL" id="MFC3050352.1"/>
    </source>
</evidence>
<protein>
    <submittedName>
        <fullName evidence="7">PLP-dependent aminotransferase family protein</fullName>
    </submittedName>
</protein>
<dbReference type="EMBL" id="JBHRSL010000001">
    <property type="protein sequence ID" value="MFC3050352.1"/>
    <property type="molecule type" value="Genomic_DNA"/>
</dbReference>
<evidence type="ECO:0000256" key="4">
    <source>
        <dbReference type="ARBA" id="ARBA00023125"/>
    </source>
</evidence>
<dbReference type="Proteomes" id="UP001595444">
    <property type="component" value="Unassembled WGS sequence"/>
</dbReference>
<sequence>MDRIFETTLMVPLTAKTSISLQQQLYTQLRDIVLEGKTPTGTRMPSSRALAQHLGISRNTVLAVYDQLVAEGYFTSKTGAGTFVNAEIPDTFNTAAPLSEPTVSKNGTGPAVHNHGAVWPGMPAFDAFPRDLWARLISRVWRKADEAVYTHNDPLGYAPLRKAISIYLGASRGVVAQPDQVIIVSGLIQGFRLITDCLLSAHAPVYLENPGYSGFQKASQNIRQPVDYIPLDGQGALPPSNTLSGLLVTCPSRQYPLGITMPLARRLELLNWASKSNSLILEDDYDSEFRYAGKPLGSMQGLDGGQRVIYGGSFSKSVFPALRLGYLVMPEGLVKKLALHRSTVDSFPSILPQIALASFINEGHFARHIRRLRKVHAHRKQLFQASFVKHLSRHFTLNPTDTGLHLVVYPKRNRDFNGSKLAEKARLCGIGAVNLSSTYTDGPVKEGLLIGFANLEDRHIDHALKAFSSYIIE</sequence>
<keyword evidence="7" id="KW-0032">Aminotransferase</keyword>
<dbReference type="PROSITE" id="PS50949">
    <property type="entry name" value="HTH_GNTR"/>
    <property type="match status" value="1"/>
</dbReference>
<name>A0ABV7D167_9PROT</name>
<dbReference type="Pfam" id="PF00392">
    <property type="entry name" value="GntR"/>
    <property type="match status" value="1"/>
</dbReference>
<dbReference type="RefSeq" id="WP_194214749.1">
    <property type="nucleotide sequence ID" value="NZ_CP061205.1"/>
</dbReference>
<dbReference type="CDD" id="cd07377">
    <property type="entry name" value="WHTH_GntR"/>
    <property type="match status" value="1"/>
</dbReference>
<keyword evidence="4" id="KW-0238">DNA-binding</keyword>
<dbReference type="InterPro" id="IPR015421">
    <property type="entry name" value="PyrdxlP-dep_Trfase_major"/>
</dbReference>
<gene>
    <name evidence="7" type="ORF">ACFOKA_00385</name>
</gene>
<evidence type="ECO:0000256" key="1">
    <source>
        <dbReference type="ARBA" id="ARBA00005384"/>
    </source>
</evidence>
<dbReference type="PRINTS" id="PR00035">
    <property type="entry name" value="HTHGNTR"/>
</dbReference>
<keyword evidence="8" id="KW-1185">Reference proteome</keyword>
<feature type="domain" description="HTH gntR-type" evidence="6">
    <location>
        <begin position="19"/>
        <end position="87"/>
    </location>
</feature>
<keyword evidence="7" id="KW-0808">Transferase</keyword>
<dbReference type="GO" id="GO:0008483">
    <property type="term" value="F:transaminase activity"/>
    <property type="evidence" value="ECO:0007669"/>
    <property type="project" value="UniProtKB-KW"/>
</dbReference>
<organism evidence="7 8">
    <name type="scientific">Kordiimonas pumila</name>
    <dbReference type="NCBI Taxonomy" id="2161677"/>
    <lineage>
        <taxon>Bacteria</taxon>
        <taxon>Pseudomonadati</taxon>
        <taxon>Pseudomonadota</taxon>
        <taxon>Alphaproteobacteria</taxon>
        <taxon>Kordiimonadales</taxon>
        <taxon>Kordiimonadaceae</taxon>
        <taxon>Kordiimonas</taxon>
    </lineage>
</organism>
<dbReference type="Pfam" id="PF00155">
    <property type="entry name" value="Aminotran_1_2"/>
    <property type="match status" value="1"/>
</dbReference>